<reference evidence="1" key="2">
    <citation type="journal article" date="2015" name="Data Brief">
        <title>Shoot transcriptome of the giant reed, Arundo donax.</title>
        <authorList>
            <person name="Barrero R.A."/>
            <person name="Guerrero F.D."/>
            <person name="Moolhuijzen P."/>
            <person name="Goolsby J.A."/>
            <person name="Tidwell J."/>
            <person name="Bellgard S.E."/>
            <person name="Bellgard M.I."/>
        </authorList>
    </citation>
    <scope>NUCLEOTIDE SEQUENCE</scope>
    <source>
        <tissue evidence="1">Shoot tissue taken approximately 20 cm above the soil surface</tissue>
    </source>
</reference>
<name>A0A0A9DFC0_ARUDO</name>
<reference evidence="1" key="1">
    <citation type="submission" date="2014-09" db="EMBL/GenBank/DDBJ databases">
        <authorList>
            <person name="Magalhaes I.L.F."/>
            <person name="Oliveira U."/>
            <person name="Santos F.R."/>
            <person name="Vidigal T.H.D.A."/>
            <person name="Brescovit A.D."/>
            <person name="Santos A.J."/>
        </authorList>
    </citation>
    <scope>NUCLEOTIDE SEQUENCE</scope>
    <source>
        <tissue evidence="1">Shoot tissue taken approximately 20 cm above the soil surface</tissue>
    </source>
</reference>
<sequence>MLEQIANKTECSIQFRTIFKPTILIKPSNNESSGLTSNFSYWKIISPWLAWPQFNVSPYYRIPFIDIIAFDWPPLSRIMRKVIKIINSFIIT</sequence>
<accession>A0A0A9DFC0</accession>
<proteinExistence type="predicted"/>
<dbReference type="EMBL" id="GBRH01210611">
    <property type="protein sequence ID" value="JAD87284.1"/>
    <property type="molecule type" value="Transcribed_RNA"/>
</dbReference>
<evidence type="ECO:0000313" key="1">
    <source>
        <dbReference type="EMBL" id="JAD87284.1"/>
    </source>
</evidence>
<protein>
    <submittedName>
        <fullName evidence="1">Uncharacterized protein</fullName>
    </submittedName>
</protein>
<organism evidence="1">
    <name type="scientific">Arundo donax</name>
    <name type="common">Giant reed</name>
    <name type="synonym">Donax arundinaceus</name>
    <dbReference type="NCBI Taxonomy" id="35708"/>
    <lineage>
        <taxon>Eukaryota</taxon>
        <taxon>Viridiplantae</taxon>
        <taxon>Streptophyta</taxon>
        <taxon>Embryophyta</taxon>
        <taxon>Tracheophyta</taxon>
        <taxon>Spermatophyta</taxon>
        <taxon>Magnoliopsida</taxon>
        <taxon>Liliopsida</taxon>
        <taxon>Poales</taxon>
        <taxon>Poaceae</taxon>
        <taxon>PACMAD clade</taxon>
        <taxon>Arundinoideae</taxon>
        <taxon>Arundineae</taxon>
        <taxon>Arundo</taxon>
    </lineage>
</organism>
<dbReference type="AlphaFoldDB" id="A0A0A9DFC0"/>